<feature type="transmembrane region" description="Helical" evidence="3">
    <location>
        <begin position="17"/>
        <end position="38"/>
    </location>
</feature>
<dbReference type="EMBL" id="AGNL01011937">
    <property type="protein sequence ID" value="EJK68149.1"/>
    <property type="molecule type" value="Genomic_DNA"/>
</dbReference>
<dbReference type="GO" id="GO:0005507">
    <property type="term" value="F:copper ion binding"/>
    <property type="evidence" value="ECO:0007669"/>
    <property type="project" value="InterPro"/>
</dbReference>
<feature type="compositionally biased region" description="Polar residues" evidence="2">
    <location>
        <begin position="159"/>
        <end position="175"/>
    </location>
</feature>
<evidence type="ECO:0000256" key="2">
    <source>
        <dbReference type="SAM" id="MobiDB-lite"/>
    </source>
</evidence>
<keyword evidence="3" id="KW-0472">Membrane</keyword>
<feature type="compositionally biased region" description="Low complexity" evidence="2">
    <location>
        <begin position="111"/>
        <end position="144"/>
    </location>
</feature>
<evidence type="ECO:0000256" key="1">
    <source>
        <dbReference type="ARBA" id="ARBA00022723"/>
    </source>
</evidence>
<keyword evidence="5" id="KW-1185">Reference proteome</keyword>
<name>K0ST70_THAOC</name>
<dbReference type="SUPFAM" id="SSF50370">
    <property type="entry name" value="Ricin B-like lectins"/>
    <property type="match status" value="1"/>
</dbReference>
<keyword evidence="3" id="KW-1133">Transmembrane helix</keyword>
<dbReference type="Proteomes" id="UP000266841">
    <property type="component" value="Unassembled WGS sequence"/>
</dbReference>
<feature type="compositionally biased region" description="Low complexity" evidence="2">
    <location>
        <begin position="73"/>
        <end position="87"/>
    </location>
</feature>
<dbReference type="Gene3D" id="2.80.10.50">
    <property type="match status" value="1"/>
</dbReference>
<proteinExistence type="predicted"/>
<dbReference type="PROSITE" id="PS50231">
    <property type="entry name" value="RICIN_B_LECTIN"/>
    <property type="match status" value="1"/>
</dbReference>
<reference evidence="4 5" key="1">
    <citation type="journal article" date="2012" name="Genome Biol.">
        <title>Genome and low-iron response of an oceanic diatom adapted to chronic iron limitation.</title>
        <authorList>
            <person name="Lommer M."/>
            <person name="Specht M."/>
            <person name="Roy A.S."/>
            <person name="Kraemer L."/>
            <person name="Andreson R."/>
            <person name="Gutowska M.A."/>
            <person name="Wolf J."/>
            <person name="Bergner S.V."/>
            <person name="Schilhabel M.B."/>
            <person name="Klostermeier U.C."/>
            <person name="Beiko R.G."/>
            <person name="Rosenstiel P."/>
            <person name="Hippler M."/>
            <person name="Laroche J."/>
        </authorList>
    </citation>
    <scope>NUCLEOTIDE SEQUENCE [LARGE SCALE GENOMIC DNA]</scope>
    <source>
        <strain evidence="4 5">CCMP1005</strain>
    </source>
</reference>
<dbReference type="eggNOG" id="ENOG502STBE">
    <property type="taxonomic scope" value="Eukaryota"/>
</dbReference>
<dbReference type="InterPro" id="IPR002355">
    <property type="entry name" value="Cu_oxidase_Cu_BS"/>
</dbReference>
<dbReference type="InterPro" id="IPR035992">
    <property type="entry name" value="Ricin_B-like_lectins"/>
</dbReference>
<dbReference type="AlphaFoldDB" id="K0ST70"/>
<evidence type="ECO:0000313" key="5">
    <source>
        <dbReference type="Proteomes" id="UP000266841"/>
    </source>
</evidence>
<keyword evidence="1" id="KW-0479">Metal-binding</keyword>
<gene>
    <name evidence="4" type="ORF">THAOC_10699</name>
</gene>
<feature type="region of interest" description="Disordered" evidence="2">
    <location>
        <begin position="47"/>
        <end position="197"/>
    </location>
</feature>
<evidence type="ECO:0000313" key="4">
    <source>
        <dbReference type="EMBL" id="EJK68149.1"/>
    </source>
</evidence>
<sequence length="376" mass="40648">MTDATATGQRSLSALKAVGGSFVVATAAFVTLGTLGAIQQRDRKAVRDSAARSHQEAFSSQLLLLPLPPTGEPVVAPSLVPSSSRAPTSEPSNSGQPSVAPSSDPTGSAGPSLSPSWSPTETSEPSDAPSSVPSSRPSLRPSTSGAPSFKPSAVPSLSLAPTRTPTWGPTDSPTKAPSLFPTWEPSQQPTSRPSSLLDSISPGGRFYLRLHWEAGYFWQETFEEGWFCMACAICSEDYFDEHCHIEPHCKEGMTLSLVNCGDEKRLHKYSTELTLATRGNLFADTELEGEQIKVASADLCLDRTGNRGVTLERCDPSRREQRFLGLRPGGQKMEIVPSGKDGRCLSQHHHPRQGERIYVEECYKARKADTNYWSTL</sequence>
<protein>
    <submittedName>
        <fullName evidence="4">Uncharacterized protein</fullName>
    </submittedName>
</protein>
<dbReference type="OrthoDB" id="46933at2759"/>
<dbReference type="PROSITE" id="PS00080">
    <property type="entry name" value="MULTICOPPER_OXIDASE2"/>
    <property type="match status" value="1"/>
</dbReference>
<feature type="compositionally biased region" description="Polar residues" evidence="2">
    <location>
        <begin position="89"/>
        <end position="106"/>
    </location>
</feature>
<feature type="compositionally biased region" description="Polar residues" evidence="2">
    <location>
        <begin position="184"/>
        <end position="197"/>
    </location>
</feature>
<accession>K0ST70</accession>
<dbReference type="OMA" id="ELHRHAN"/>
<organism evidence="4 5">
    <name type="scientific">Thalassiosira oceanica</name>
    <name type="common">Marine diatom</name>
    <dbReference type="NCBI Taxonomy" id="159749"/>
    <lineage>
        <taxon>Eukaryota</taxon>
        <taxon>Sar</taxon>
        <taxon>Stramenopiles</taxon>
        <taxon>Ochrophyta</taxon>
        <taxon>Bacillariophyta</taxon>
        <taxon>Coscinodiscophyceae</taxon>
        <taxon>Thalassiosirophycidae</taxon>
        <taxon>Thalassiosirales</taxon>
        <taxon>Thalassiosiraceae</taxon>
        <taxon>Thalassiosira</taxon>
    </lineage>
</organism>
<comment type="caution">
    <text evidence="4">The sequence shown here is derived from an EMBL/GenBank/DDBJ whole genome shotgun (WGS) entry which is preliminary data.</text>
</comment>
<keyword evidence="3" id="KW-0812">Transmembrane</keyword>
<evidence type="ECO:0000256" key="3">
    <source>
        <dbReference type="SAM" id="Phobius"/>
    </source>
</evidence>